<sequence length="74" mass="8142">MTLGSTTTAAPDDVTLRTETEERLVARYVEHGVEADTVRGAVAEAWDRLGGARIRTFLPILVERSVRLRLFGTA</sequence>
<dbReference type="NCBIfam" id="NF046112">
    <property type="entry name" value="MSMEG_6209_Nter"/>
    <property type="match status" value="1"/>
</dbReference>
<name>A0ABS8P1Y8_9PSEU</name>
<dbReference type="RefSeq" id="WP_230729954.1">
    <property type="nucleotide sequence ID" value="NZ_JAJNDB010000001.1"/>
</dbReference>
<comment type="caution">
    <text evidence="1">The sequence shown here is derived from an EMBL/GenBank/DDBJ whole genome shotgun (WGS) entry which is preliminary data.</text>
</comment>
<evidence type="ECO:0000313" key="2">
    <source>
        <dbReference type="Proteomes" id="UP001199469"/>
    </source>
</evidence>
<proteinExistence type="predicted"/>
<dbReference type="Gene3D" id="1.10.8.1060">
    <property type="entry name" value="Corynebacterium glutamicum thioredoxin-dependent arsenate reductase, N-terminal domain"/>
    <property type="match status" value="1"/>
</dbReference>
<protein>
    <recommendedName>
        <fullName evidence="3">Mutator family transposase</fullName>
    </recommendedName>
</protein>
<reference evidence="1 2" key="1">
    <citation type="submission" date="2021-11" db="EMBL/GenBank/DDBJ databases">
        <title>Draft genome sequence of Actinomycetospora sp. SF1 isolated from the rhizosphere soil.</title>
        <authorList>
            <person name="Duangmal K."/>
            <person name="Chantavorakit T."/>
        </authorList>
    </citation>
    <scope>NUCLEOTIDE SEQUENCE [LARGE SCALE GENOMIC DNA]</scope>
    <source>
        <strain evidence="1 2">TBRC 5722</strain>
    </source>
</reference>
<gene>
    <name evidence="1" type="ORF">LQ327_02530</name>
</gene>
<dbReference type="EMBL" id="JAJNDB010000001">
    <property type="protein sequence ID" value="MCD2192271.1"/>
    <property type="molecule type" value="Genomic_DNA"/>
</dbReference>
<organism evidence="1 2">
    <name type="scientific">Actinomycetospora endophytica</name>
    <dbReference type="NCBI Taxonomy" id="2291215"/>
    <lineage>
        <taxon>Bacteria</taxon>
        <taxon>Bacillati</taxon>
        <taxon>Actinomycetota</taxon>
        <taxon>Actinomycetes</taxon>
        <taxon>Pseudonocardiales</taxon>
        <taxon>Pseudonocardiaceae</taxon>
        <taxon>Actinomycetospora</taxon>
    </lineage>
</organism>
<evidence type="ECO:0000313" key="1">
    <source>
        <dbReference type="EMBL" id="MCD2192271.1"/>
    </source>
</evidence>
<keyword evidence="2" id="KW-1185">Reference proteome</keyword>
<evidence type="ECO:0008006" key="3">
    <source>
        <dbReference type="Google" id="ProtNLM"/>
    </source>
</evidence>
<dbReference type="Proteomes" id="UP001199469">
    <property type="component" value="Unassembled WGS sequence"/>
</dbReference>
<accession>A0ABS8P1Y8</accession>